<dbReference type="AlphaFoldDB" id="A0A0S2M0G2"/>
<feature type="region of interest" description="Disordered" evidence="1">
    <location>
        <begin position="1"/>
        <end position="20"/>
    </location>
</feature>
<dbReference type="PANTHER" id="PTHR34202">
    <property type="entry name" value="UPF0548 PROTEIN"/>
    <property type="match status" value="1"/>
</dbReference>
<evidence type="ECO:0000313" key="4">
    <source>
        <dbReference type="Proteomes" id="UP000059574"/>
    </source>
</evidence>
<protein>
    <recommendedName>
        <fullName evidence="2">DUF1990 domain-containing protein</fullName>
    </recommendedName>
</protein>
<dbReference type="InterPro" id="IPR018960">
    <property type="entry name" value="DUF1990"/>
</dbReference>
<name>A0A0S2M0G2_9MICC</name>
<dbReference type="EMBL" id="CP013200">
    <property type="protein sequence ID" value="ALO67089.1"/>
    <property type="molecule type" value="Genomic_DNA"/>
</dbReference>
<proteinExistence type="predicted"/>
<evidence type="ECO:0000256" key="1">
    <source>
        <dbReference type="SAM" id="MobiDB-lite"/>
    </source>
</evidence>
<evidence type="ECO:0000259" key="2">
    <source>
        <dbReference type="Pfam" id="PF09348"/>
    </source>
</evidence>
<organism evidence="3 4">
    <name type="scientific">Arthrobacter alpinus</name>
    <dbReference type="NCBI Taxonomy" id="656366"/>
    <lineage>
        <taxon>Bacteria</taxon>
        <taxon>Bacillati</taxon>
        <taxon>Actinomycetota</taxon>
        <taxon>Actinomycetes</taxon>
        <taxon>Micrococcales</taxon>
        <taxon>Micrococcaceae</taxon>
        <taxon>Arthrobacter</taxon>
    </lineage>
</organism>
<dbReference type="Pfam" id="PF09348">
    <property type="entry name" value="DUF1990"/>
    <property type="match status" value="1"/>
</dbReference>
<gene>
    <name evidence="3" type="ORF">AS189_11990</name>
</gene>
<feature type="domain" description="DUF1990" evidence="2">
    <location>
        <begin position="406"/>
        <end position="545"/>
    </location>
</feature>
<dbReference type="Proteomes" id="UP000059574">
    <property type="component" value="Chromosome"/>
</dbReference>
<reference evidence="4" key="1">
    <citation type="submission" date="2015-11" db="EMBL/GenBank/DDBJ databases">
        <authorList>
            <person name="Kumar R."/>
            <person name="Singh D."/>
            <person name="Swarnkar M.K."/>
            <person name="Singh A.K."/>
            <person name="Kumar S."/>
        </authorList>
    </citation>
    <scope>NUCLEOTIDE SEQUENCE [LARGE SCALE GENOMIC DNA]</scope>
    <source>
        <strain evidence="4">ERGS4:06</strain>
    </source>
</reference>
<dbReference type="PANTHER" id="PTHR34202:SF1">
    <property type="entry name" value="UPF0548 PROTEIN"/>
    <property type="match status" value="1"/>
</dbReference>
<feature type="compositionally biased region" description="Pro residues" evidence="1">
    <location>
        <begin position="10"/>
        <end position="20"/>
    </location>
</feature>
<reference evidence="3 4" key="2">
    <citation type="journal article" date="2016" name="J. Biotechnol.">
        <title>Complete genome sequence of Arthrobacter alpinus ERGS4:06, a yellow pigmented bacterium tolerant to cold and radiations isolated from Sikkim Himalaya.</title>
        <authorList>
            <person name="Kumar R."/>
            <person name="Singh D."/>
            <person name="Swarnkar M.K."/>
            <person name="Singh A.K."/>
            <person name="Kumar S."/>
        </authorList>
    </citation>
    <scope>NUCLEOTIDE SEQUENCE [LARGE SCALE GENOMIC DNA]</scope>
    <source>
        <strain evidence="3 4">ERGS4:06</strain>
    </source>
</reference>
<evidence type="ECO:0000313" key="3">
    <source>
        <dbReference type="EMBL" id="ALO67089.1"/>
    </source>
</evidence>
<sequence length="547" mass="59588">MPEAQDPAVQEPPAPDPAPLVPAALLAGPRGRRLCLELADLAAAAAATGPDRNDFHSAKFYASHGMDPGHGKSAVYYGPGAVACPPANPTAADVAALLDALPLPVLSEAALLQALAATVNSARYWQEPDGEDVLAASAPVRHALHRVAEHLLASPLAAWWTAPLNVAEQWTVTFVDEDPRPQVSAKRAVDTLAQWRLAIMAEETDAATQRPADPTANWSGEWWSRPPSGLTNSTRALGSRGPTGLWLVEDGFGQLEAVAQRLQAPDNLRIYEIDSPEAWAQLCREQSLEVTASKLHDWYRTTGRHGRWVIPDWALLKDKYDAVHLTMGGYLSTAGCEIPVDGTFSTVLAGWDPDATYWLRDVVPGAEAGQTWLQDQEGPAWKLQGSRRKSLTTPARSDWSWGHGDFRGQSVMALLGTGDELWQRVGADVLRWKVKTRSGFTVDTPGPVSEGERVNVTASFLGVKVVEPVEVVAVVAAADRVGFSYRTLPGHPVSGEEAFIVHRIGDEVYLTIRSLTRAAPQQPWRILFPVLLVFQKLVRRRYLRALR</sequence>
<feature type="region of interest" description="Disordered" evidence="1">
    <location>
        <begin position="205"/>
        <end position="224"/>
    </location>
</feature>
<accession>A0A0S2M0G2</accession>